<comment type="caution">
    <text evidence="1">The sequence shown here is derived from an EMBL/GenBank/DDBJ whole genome shotgun (WGS) entry which is preliminary data.</text>
</comment>
<dbReference type="PROSITE" id="PS51318">
    <property type="entry name" value="TAT"/>
    <property type="match status" value="1"/>
</dbReference>
<organism evidence="1 2">
    <name type="scientific">Salinirubrum litoreum</name>
    <dbReference type="NCBI Taxonomy" id="1126234"/>
    <lineage>
        <taxon>Archaea</taxon>
        <taxon>Methanobacteriati</taxon>
        <taxon>Methanobacteriota</taxon>
        <taxon>Stenosarchaea group</taxon>
        <taxon>Halobacteria</taxon>
        <taxon>Halobacteriales</taxon>
        <taxon>Haloferacaceae</taxon>
        <taxon>Salinirubrum</taxon>
    </lineage>
</organism>
<dbReference type="RefSeq" id="WP_227229265.1">
    <property type="nucleotide sequence ID" value="NZ_JAJCVJ010000001.1"/>
</dbReference>
<evidence type="ECO:0000313" key="2">
    <source>
        <dbReference type="Proteomes" id="UP001596201"/>
    </source>
</evidence>
<dbReference type="EMBL" id="JBHSKX010000001">
    <property type="protein sequence ID" value="MFC5365441.1"/>
    <property type="molecule type" value="Genomic_DNA"/>
</dbReference>
<gene>
    <name evidence="1" type="ORF">ACFPJ5_00705</name>
</gene>
<dbReference type="SUPFAM" id="SSF55486">
    <property type="entry name" value="Metalloproteases ('zincins'), catalytic domain"/>
    <property type="match status" value="1"/>
</dbReference>
<reference evidence="1 2" key="1">
    <citation type="journal article" date="2019" name="Int. J. Syst. Evol. Microbiol.">
        <title>The Global Catalogue of Microorganisms (GCM) 10K type strain sequencing project: providing services to taxonomists for standard genome sequencing and annotation.</title>
        <authorList>
            <consortium name="The Broad Institute Genomics Platform"/>
            <consortium name="The Broad Institute Genome Sequencing Center for Infectious Disease"/>
            <person name="Wu L."/>
            <person name="Ma J."/>
        </authorList>
    </citation>
    <scope>NUCLEOTIDE SEQUENCE [LARGE SCALE GENOMIC DNA]</scope>
    <source>
        <strain evidence="1 2">CGMCC 1.12237</strain>
    </source>
</reference>
<keyword evidence="2" id="KW-1185">Reference proteome</keyword>
<dbReference type="Gene3D" id="3.40.390.10">
    <property type="entry name" value="Collagenase (Catalytic Domain)"/>
    <property type="match status" value="1"/>
</dbReference>
<dbReference type="Proteomes" id="UP001596201">
    <property type="component" value="Unassembled WGS sequence"/>
</dbReference>
<sequence length="204" mass="22097">MRSVSRRGVLGRIASATGVTVGLAGTASAGSEVRPTTLSPADTATATVPRAIRLTPSDRLPGDARLPLGVVRYVLRDALTHDPKLFVGAPTYVPWVIRRRSLSDVASWWDSARPRDVLCDVLLLAGRAGGYGLYGDGTAVAGYASGTQGAWLILHEIGHAFGLRHHHADEEAWTIMRDWRELPSDATPEFRFSETSRRLLNESV</sequence>
<accession>A0ABD5R6E0</accession>
<dbReference type="InterPro" id="IPR006311">
    <property type="entry name" value="TAT_signal"/>
</dbReference>
<name>A0ABD5R6E0_9EURY</name>
<dbReference type="AlphaFoldDB" id="A0ABD5R6E0"/>
<protein>
    <submittedName>
        <fullName evidence="1">Uncharacterized protein</fullName>
    </submittedName>
</protein>
<evidence type="ECO:0000313" key="1">
    <source>
        <dbReference type="EMBL" id="MFC5365441.1"/>
    </source>
</evidence>
<proteinExistence type="predicted"/>
<dbReference type="InterPro" id="IPR024079">
    <property type="entry name" value="MetalloPept_cat_dom_sf"/>
</dbReference>